<dbReference type="SUPFAM" id="SSF52949">
    <property type="entry name" value="Macro domain-like"/>
    <property type="match status" value="1"/>
</dbReference>
<dbReference type="PANTHER" id="PTHR12521">
    <property type="entry name" value="PROTEIN C6ORF130"/>
    <property type="match status" value="1"/>
</dbReference>
<comment type="catalytic activity">
    <reaction evidence="1">
        <text>an N-(ADP-alpha-D-ribosyl)-thymidine in DNA + H2O = a thymidine in DNA + ADP-D-ribose</text>
        <dbReference type="Rhea" id="RHEA:71655"/>
        <dbReference type="Rhea" id="RHEA-COMP:13556"/>
        <dbReference type="Rhea" id="RHEA-COMP:18051"/>
        <dbReference type="ChEBI" id="CHEBI:15377"/>
        <dbReference type="ChEBI" id="CHEBI:57967"/>
        <dbReference type="ChEBI" id="CHEBI:137386"/>
        <dbReference type="ChEBI" id="CHEBI:191199"/>
    </reaction>
    <physiologicalReaction direction="left-to-right" evidence="1">
        <dbReference type="Rhea" id="RHEA:71656"/>
    </physiologicalReaction>
</comment>
<proteinExistence type="predicted"/>
<dbReference type="Proteomes" id="UP000615796">
    <property type="component" value="Unassembled WGS sequence"/>
</dbReference>
<feature type="domain" description="Macro" evidence="2">
    <location>
        <begin position="1"/>
        <end position="174"/>
    </location>
</feature>
<dbReference type="PROSITE" id="PS51154">
    <property type="entry name" value="MACRO"/>
    <property type="match status" value="1"/>
</dbReference>
<dbReference type="PANTHER" id="PTHR12521:SF0">
    <property type="entry name" value="ADP-RIBOSE GLYCOHYDROLASE OARD1"/>
    <property type="match status" value="1"/>
</dbReference>
<dbReference type="RefSeq" id="WP_187026183.1">
    <property type="nucleotide sequence ID" value="NZ_JACRUP010000006.1"/>
</dbReference>
<dbReference type="GO" id="GO:0140291">
    <property type="term" value="P:peptidyl-glutamate ADP-deribosylation"/>
    <property type="evidence" value="ECO:0007669"/>
    <property type="project" value="TreeGrafter"/>
</dbReference>
<keyword evidence="4" id="KW-1185">Reference proteome</keyword>
<dbReference type="InterPro" id="IPR043472">
    <property type="entry name" value="Macro_dom-like"/>
</dbReference>
<gene>
    <name evidence="3" type="ORF">H8Q88_10590</name>
</gene>
<dbReference type="Gene3D" id="3.40.220.10">
    <property type="entry name" value="Leucine Aminopeptidase, subunit E, domain 1"/>
    <property type="match status" value="1"/>
</dbReference>
<protein>
    <submittedName>
        <fullName evidence="3">Phosphatase</fullName>
    </submittedName>
</protein>
<comment type="caution">
    <text evidence="3">The sequence shown here is derived from an EMBL/GenBank/DDBJ whole genome shotgun (WGS) entry which is preliminary data.</text>
</comment>
<evidence type="ECO:0000256" key="1">
    <source>
        <dbReference type="ARBA" id="ARBA00035885"/>
    </source>
</evidence>
<dbReference type="EMBL" id="JACRUP010000006">
    <property type="protein sequence ID" value="MBC5851380.1"/>
    <property type="molecule type" value="Genomic_DNA"/>
</dbReference>
<dbReference type="InterPro" id="IPR050892">
    <property type="entry name" value="ADP-ribose_metab_enzymes"/>
</dbReference>
<evidence type="ECO:0000313" key="3">
    <source>
        <dbReference type="EMBL" id="MBC5851380.1"/>
    </source>
</evidence>
<dbReference type="InterPro" id="IPR002589">
    <property type="entry name" value="Macro_dom"/>
</dbReference>
<organism evidence="3 4">
    <name type="scientific">Vibrio metschnikovii</name>
    <dbReference type="NCBI Taxonomy" id="28172"/>
    <lineage>
        <taxon>Bacteria</taxon>
        <taxon>Pseudomonadati</taxon>
        <taxon>Pseudomonadota</taxon>
        <taxon>Gammaproteobacteria</taxon>
        <taxon>Vibrionales</taxon>
        <taxon>Vibrionaceae</taxon>
        <taxon>Vibrio</taxon>
    </lineage>
</organism>
<sequence length="174" mass="19611">MQKLKYVKKDILDALLVKDGMDVLVQGCNCFCSFGRGLAKQILERVPEALDADKKTTVGDKKKLGSYTYCEVNGKVVVNAYTQYHFIARRNNEPKVKGGRGYVLADYRAIRKALLQISKDFEGKRIGIPLIGAGWANGDWIVIEKIIKEAFKESDLTIYYIPKDETKLKELGCI</sequence>
<dbReference type="AlphaFoldDB" id="A0A9X0RAR6"/>
<evidence type="ECO:0000259" key="2">
    <source>
        <dbReference type="PROSITE" id="PS51154"/>
    </source>
</evidence>
<evidence type="ECO:0000313" key="4">
    <source>
        <dbReference type="Proteomes" id="UP000615796"/>
    </source>
</evidence>
<reference evidence="3" key="1">
    <citation type="submission" date="2020-08" db="EMBL/GenBank/DDBJ databases">
        <title>Genome Sequencing and Pan-Genome Analysis of Migratory bird Vibrio Strains, Inner Mongolia.</title>
        <authorList>
            <person name="Zheng L."/>
        </authorList>
    </citation>
    <scope>NUCLEOTIDE SEQUENCE</scope>
    <source>
        <strain evidence="3">M13F</strain>
    </source>
</reference>
<name>A0A9X0RAR6_VIBME</name>
<accession>A0A9X0RAR6</accession>